<protein>
    <submittedName>
        <fullName evidence="1">Uncharacterized protein</fullName>
    </submittedName>
</protein>
<reference evidence="2" key="1">
    <citation type="submission" date="2016-06" db="EMBL/GenBank/DDBJ databases">
        <authorList>
            <person name="Varghese N."/>
        </authorList>
    </citation>
    <scope>NUCLEOTIDE SEQUENCE [LARGE SCALE GENOMIC DNA]</scope>
    <source>
        <strain evidence="2">DSM 43171</strain>
    </source>
</reference>
<dbReference type="AlphaFoldDB" id="A0A1C5JP25"/>
<name>A0A1C5JP25_9ACTN</name>
<dbReference type="EMBL" id="FMDN01000059">
    <property type="protein sequence ID" value="SCG72268.1"/>
    <property type="molecule type" value="Genomic_DNA"/>
</dbReference>
<sequence length="55" mass="6180">MSSWSNNQTRGTRSGYYIYSSANYAWYEQFISVAPYASGSISSPWDNALDGIRVC</sequence>
<evidence type="ECO:0000313" key="2">
    <source>
        <dbReference type="Proteomes" id="UP000199408"/>
    </source>
</evidence>
<evidence type="ECO:0000313" key="1">
    <source>
        <dbReference type="EMBL" id="SCG72268.1"/>
    </source>
</evidence>
<keyword evidence="2" id="KW-1185">Reference proteome</keyword>
<dbReference type="Proteomes" id="UP000199408">
    <property type="component" value="Unassembled WGS sequence"/>
</dbReference>
<proteinExistence type="predicted"/>
<accession>A0A1C5JP25</accession>
<gene>
    <name evidence="1" type="ORF">GA0070560_1591</name>
</gene>
<organism evidence="1 2">
    <name type="scientific">Micromonospora halophytica</name>
    <dbReference type="NCBI Taxonomy" id="47864"/>
    <lineage>
        <taxon>Bacteria</taxon>
        <taxon>Bacillati</taxon>
        <taxon>Actinomycetota</taxon>
        <taxon>Actinomycetes</taxon>
        <taxon>Micromonosporales</taxon>
        <taxon>Micromonosporaceae</taxon>
        <taxon>Micromonospora</taxon>
    </lineage>
</organism>